<dbReference type="InterPro" id="IPR009081">
    <property type="entry name" value="PP-bd_ACP"/>
</dbReference>
<dbReference type="Gene3D" id="3.30.300.30">
    <property type="match status" value="2"/>
</dbReference>
<evidence type="ECO:0000256" key="2">
    <source>
        <dbReference type="ARBA" id="ARBA00022450"/>
    </source>
</evidence>
<sequence>MKQFFLKLSEKGIKLTVDDQGKLLVRGQVKLLTQDDKDFLINNKPKIITAIKNNLRASSNKQSSIVSCNLGSRSSVLSFSQRRLWFIDKLQQGSSEYNIPVTYHVKGSLNIALVEKTLNEIVKRHNVLRTVYKEYLGEPQQEVLMDTNVTISCKIFKSAEAQYQALQQETVKLFDLSKDVMLRASYLQLECDQADNGILIFNVHHIAADGWSMDVLTREFLALYQAFEQGHPSPLADLPVQYMDFADWQQKKFIEYGLQDQITYWQRQLHQIPTLHQIPLDHERPMEKQFQGDLVTTILDKYTAEKLLQIAKKYQLTPFMLLHGALALVLSRHSGSDDIVIGSPVANRQEAVLESLIGFFVNTLVLRVNTDHCTLNDYFKHIRQVHLEAQSNQDVPFEQLVEALNVPRSNTHSPLFQILLTTNNEFDVDNNSIEELKLGSASLQPMHETSLTTKFDLDIHMALNDEGVSTAWTYDVSLFNKAHIEQLNQHLLNVLKSLADMADSMFDIPEETSLSTVNMFSSQEETLANALAKGPKIISDFSSMHAMFEYQASINPHHVALKFENNELTFQALNEKADIIADILIARYKVTKGQPIGLYGERSQAMICGVIAILKAGAVYVAMDVNAPSDRLNHIIAELNLSLVLCNQQIDIPSSFSSLTVVSLDELTNDKVEIGSPVRPDIGEDDAAYILYTSGSTGRPKGVCQKHGTLVNLVSHQAKIDGITQAYNTLQFTPLTFDVSAQELATSWLTGSCLTLISQKQKDQLEKLAQLLYQLNIERLFVPPAVFDLIAEHVNTSTSKLPCLREVFVAGDVLKMTTNIQRFMASHPQCALYNHYGPTETHVATTYRVFPEQLGDMSIGRAIANTACYVLDTRLLPVPIGCVGELFVSGPGVALGYVNNSELTAESFIHHELYNEVIYKTGDLVRYNRDGTLHFIGRADNQIKIRGFRIELGEVTFAIEAQPDIDSAVVVVNELAGNKQLVAYVRPCLTCETEESKQILIATIKVQLTDTLASYMIPSAFIVMDEWPLTHNGKIDRRALPPSTFCQQNGDFLAPETKVEHQLVEIWSHLLNIEQGKISTQADFFELGGHSLLSVRLVSEIRSRLNIEIAVKDIFTSSTIKQLASVIEQSDCTMVRPKILPISRDQSQFDLSFAQQRLWFIDHFQGGSAQYNMPMAFTIDGVFDLAIAEQALSVIVARHEVLRTIYREDVDGPKQCILPAQPFKIKRLDLGHLCAAQFQQIVEQQLLEDAQTPFELSTDLMLRSTYLSLSDTHAVLMLNMHHIASDGWSITRLKYEFFTLYHAFIEGKPNPLAQLEIQYADFAQWQRNWLQGAVLEQQLDYWQRQLHDVPSVHALPLDSVRPAEKQYLGAMVMSRVSSPITQQLCQLATDNQMTPFMLLHGALALTLSRYSNTSDIVIGTPVANRMQSEVEPLIGFFVNILALRVNTEQPSLLAYLAHVRATHLDAQNHQDLPFEQLVDALKISRASGIAPLCQLMVSFNSELANQDNIASTLPNLELTPLMTDACVAKFDLEVEFSLSDYGLQINWIYDQSLFTDSHIEELSQHLNLLLERLIDSDVAQQLPGVINALPNELINYLVNTLNDNRSEYDRTLCIHEVFELQVRLNPKHIALVYQQQQLSYEQLNSKANQLAHYLLEHCIIKPDTLVGICLDRSLEMIIATLAVLKAGGAYVPLDPSYPEARLKYMLEDSAIVTILASKMSILGVDISAYHVINIDGLICAEDPLFSQYSDKNIATESLGLSAKSLAYEIYTSGSTGQPKGVLLEHQGIVNLAKNQFDAFNIESSSKILHFASMSFDAGTWEYAMALLNGATLVIADKDQRISTKAIEQLLYDAQISHITLPPAFLAMMSFRDDLSLQALIVAGEACEQELVDLWSAQYNFYNAYGPTEASVCASYQKLYPRAQLSIGKPLHNVSLYVLDKFMALVPPGVIGELHIGGDGLARGYHLQPELTAEKFIPNPFYDLFDHLDSELLYKTGDLAKVLPDGSIEFVGRLDAQVKIRGFRIELSEIEAQLNQCVELDSALVLVKEAKNGTKFLVAYVHPKDLSHSHFELTTALQTQLFGNLPDYMIPTSFVVVERWPLTPNGKVDKKALPDLAQSLAQTVYIAPQTATEHTLIELWSRLLDLAYEDIGCHAKFFEMGGNSILVTRLETLIRSTFSVDFAIKDLFSLTMLKDQALHIDYLLSRSVSMIADTEEELEEMDW</sequence>
<dbReference type="SUPFAM" id="SSF47336">
    <property type="entry name" value="ACP-like"/>
    <property type="match status" value="2"/>
</dbReference>
<evidence type="ECO:0000313" key="5">
    <source>
        <dbReference type="EMBL" id="EAR30018.1"/>
    </source>
</evidence>
<dbReference type="Pfam" id="PF00501">
    <property type="entry name" value="AMP-binding"/>
    <property type="match status" value="2"/>
</dbReference>
<feature type="domain" description="Carrier" evidence="4">
    <location>
        <begin position="1054"/>
        <end position="1131"/>
    </location>
</feature>
<dbReference type="InterPro" id="IPR010071">
    <property type="entry name" value="AA_adenyl_dom"/>
</dbReference>
<dbReference type="Gene3D" id="2.30.38.10">
    <property type="entry name" value="Luciferase, Domain 3"/>
    <property type="match status" value="1"/>
</dbReference>
<evidence type="ECO:0000256" key="1">
    <source>
        <dbReference type="ARBA" id="ARBA00001957"/>
    </source>
</evidence>
<dbReference type="InterPro" id="IPR000873">
    <property type="entry name" value="AMP-dep_synth/lig_dom"/>
</dbReference>
<dbReference type="InterPro" id="IPR042099">
    <property type="entry name" value="ANL_N_sf"/>
</dbReference>
<dbReference type="PROSITE" id="PS00455">
    <property type="entry name" value="AMP_BINDING"/>
    <property type="match status" value="1"/>
</dbReference>
<evidence type="ECO:0000259" key="4">
    <source>
        <dbReference type="PROSITE" id="PS50075"/>
    </source>
</evidence>
<dbReference type="GO" id="GO:0003824">
    <property type="term" value="F:catalytic activity"/>
    <property type="evidence" value="ECO:0007669"/>
    <property type="project" value="InterPro"/>
</dbReference>
<dbReference type="STRING" id="87626.PTD2_00576"/>
<organism evidence="5 6">
    <name type="scientific">Pseudoalteromonas tunicata D2</name>
    <dbReference type="NCBI Taxonomy" id="87626"/>
    <lineage>
        <taxon>Bacteria</taxon>
        <taxon>Pseudomonadati</taxon>
        <taxon>Pseudomonadota</taxon>
        <taxon>Gammaproteobacteria</taxon>
        <taxon>Alteromonadales</taxon>
        <taxon>Pseudoalteromonadaceae</taxon>
        <taxon>Pseudoalteromonas</taxon>
    </lineage>
</organism>
<dbReference type="Pfam" id="PF00550">
    <property type="entry name" value="PP-binding"/>
    <property type="match status" value="2"/>
</dbReference>
<dbReference type="eggNOG" id="COG1020">
    <property type="taxonomic scope" value="Bacteria"/>
</dbReference>
<proteinExistence type="predicted"/>
<name>A4C386_9GAMM</name>
<keyword evidence="6" id="KW-1185">Reference proteome</keyword>
<keyword evidence="3" id="KW-0597">Phosphoprotein</keyword>
<dbReference type="InterPro" id="IPR001242">
    <property type="entry name" value="Condensation_dom"/>
</dbReference>
<comment type="cofactor">
    <cofactor evidence="1">
        <name>pantetheine 4'-phosphate</name>
        <dbReference type="ChEBI" id="CHEBI:47942"/>
    </cofactor>
</comment>
<dbReference type="Proteomes" id="UP000006201">
    <property type="component" value="Unassembled WGS sequence"/>
</dbReference>
<dbReference type="Pfam" id="PF13193">
    <property type="entry name" value="AMP-binding_C"/>
    <property type="match status" value="1"/>
</dbReference>
<dbReference type="GO" id="GO:0031177">
    <property type="term" value="F:phosphopantetheine binding"/>
    <property type="evidence" value="ECO:0007669"/>
    <property type="project" value="TreeGrafter"/>
</dbReference>
<dbReference type="Gene3D" id="3.30.559.10">
    <property type="entry name" value="Chloramphenicol acetyltransferase-like domain"/>
    <property type="match status" value="2"/>
</dbReference>
<protein>
    <submittedName>
        <fullName evidence="5">Amino acid adenylation</fullName>
    </submittedName>
</protein>
<dbReference type="InterPro" id="IPR020845">
    <property type="entry name" value="AMP-binding_CS"/>
</dbReference>
<dbReference type="SUPFAM" id="SSF52777">
    <property type="entry name" value="CoA-dependent acyltransferases"/>
    <property type="match status" value="4"/>
</dbReference>
<dbReference type="FunFam" id="1.10.1200.10:FF:000005">
    <property type="entry name" value="Nonribosomal peptide synthetase 1"/>
    <property type="match status" value="1"/>
</dbReference>
<keyword evidence="2" id="KW-0596">Phosphopantetheine</keyword>
<dbReference type="Gene3D" id="3.30.559.30">
    <property type="entry name" value="Nonribosomal peptide synthetase, condensation domain"/>
    <property type="match status" value="2"/>
</dbReference>
<dbReference type="SUPFAM" id="SSF56801">
    <property type="entry name" value="Acetyl-CoA synthetase-like"/>
    <property type="match status" value="2"/>
</dbReference>
<reference evidence="5 6" key="1">
    <citation type="submission" date="2006-02" db="EMBL/GenBank/DDBJ databases">
        <authorList>
            <person name="Moran M.A."/>
            <person name="Kjelleberg S."/>
            <person name="Egan S."/>
            <person name="Saunders N."/>
            <person name="Thomas T."/>
            <person name="Ferriera S."/>
            <person name="Johnson J."/>
            <person name="Kravitz S."/>
            <person name="Halpern A."/>
            <person name="Remington K."/>
            <person name="Beeson K."/>
            <person name="Tran B."/>
            <person name="Rogers Y.-H."/>
            <person name="Friedman R."/>
            <person name="Venter J.C."/>
        </authorList>
    </citation>
    <scope>NUCLEOTIDE SEQUENCE [LARGE SCALE GENOMIC DNA]</scope>
    <source>
        <strain evidence="5 6">D2</strain>
    </source>
</reference>
<dbReference type="Gene3D" id="3.40.50.980">
    <property type="match status" value="2"/>
</dbReference>
<dbReference type="InterPro" id="IPR025110">
    <property type="entry name" value="AMP-bd_C"/>
</dbReference>
<gene>
    <name evidence="5" type="ORF">PTD2_00576</name>
</gene>
<dbReference type="OrthoDB" id="9757559at2"/>
<feature type="domain" description="Carrier" evidence="4">
    <location>
        <begin position="2126"/>
        <end position="2203"/>
    </location>
</feature>
<dbReference type="InterPro" id="IPR006162">
    <property type="entry name" value="Ppantetheine_attach_site"/>
</dbReference>
<accession>A4C386</accession>
<dbReference type="GO" id="GO:0043041">
    <property type="term" value="P:amino acid activation for nonribosomal peptide biosynthetic process"/>
    <property type="evidence" value="ECO:0007669"/>
    <property type="project" value="TreeGrafter"/>
</dbReference>
<dbReference type="PANTHER" id="PTHR45527:SF1">
    <property type="entry name" value="FATTY ACID SYNTHASE"/>
    <property type="match status" value="1"/>
</dbReference>
<dbReference type="CDD" id="cd19531">
    <property type="entry name" value="LCL_NRPS-like"/>
    <property type="match status" value="2"/>
</dbReference>
<dbReference type="Gene3D" id="3.40.50.12780">
    <property type="entry name" value="N-terminal domain of ligase-like"/>
    <property type="match status" value="1"/>
</dbReference>
<dbReference type="PROSITE" id="PS50075">
    <property type="entry name" value="CARRIER"/>
    <property type="match status" value="2"/>
</dbReference>
<dbReference type="NCBIfam" id="NF003417">
    <property type="entry name" value="PRK04813.1"/>
    <property type="match status" value="2"/>
</dbReference>
<dbReference type="Gene3D" id="1.10.1200.10">
    <property type="entry name" value="ACP-like"/>
    <property type="match status" value="2"/>
</dbReference>
<dbReference type="FunFam" id="3.40.50.12780:FF:000012">
    <property type="entry name" value="Non-ribosomal peptide synthetase"/>
    <property type="match status" value="1"/>
</dbReference>
<dbReference type="InterPro" id="IPR045851">
    <property type="entry name" value="AMP-bd_C_sf"/>
</dbReference>
<dbReference type="FunFam" id="3.40.50.980:FF:000001">
    <property type="entry name" value="Non-ribosomal peptide synthetase"/>
    <property type="match status" value="1"/>
</dbReference>
<dbReference type="FunFam" id="3.30.300.30:FF:000015">
    <property type="entry name" value="Nonribosomal peptide synthase SidD"/>
    <property type="match status" value="2"/>
</dbReference>
<evidence type="ECO:0000313" key="6">
    <source>
        <dbReference type="Proteomes" id="UP000006201"/>
    </source>
</evidence>
<dbReference type="PROSITE" id="PS00012">
    <property type="entry name" value="PHOSPHOPANTETHEINE"/>
    <property type="match status" value="1"/>
</dbReference>
<dbReference type="InterPro" id="IPR023213">
    <property type="entry name" value="CAT-like_dom_sf"/>
</dbReference>
<dbReference type="RefSeq" id="WP_009836319.1">
    <property type="nucleotide sequence ID" value="NZ_AAOH01000001.1"/>
</dbReference>
<dbReference type="GO" id="GO:0044550">
    <property type="term" value="P:secondary metabolite biosynthetic process"/>
    <property type="evidence" value="ECO:0007669"/>
    <property type="project" value="TreeGrafter"/>
</dbReference>
<dbReference type="PANTHER" id="PTHR45527">
    <property type="entry name" value="NONRIBOSOMAL PEPTIDE SYNTHETASE"/>
    <property type="match status" value="1"/>
</dbReference>
<dbReference type="HOGENOM" id="CLU_000022_0_8_6"/>
<dbReference type="EMBL" id="AAOH01000001">
    <property type="protein sequence ID" value="EAR30018.1"/>
    <property type="molecule type" value="Genomic_DNA"/>
</dbReference>
<dbReference type="CDD" id="cd05930">
    <property type="entry name" value="A_NRPS"/>
    <property type="match status" value="2"/>
</dbReference>
<dbReference type="InterPro" id="IPR036736">
    <property type="entry name" value="ACP-like_sf"/>
</dbReference>
<dbReference type="Pfam" id="PF00668">
    <property type="entry name" value="Condensation"/>
    <property type="match status" value="2"/>
</dbReference>
<dbReference type="GO" id="GO:0005737">
    <property type="term" value="C:cytoplasm"/>
    <property type="evidence" value="ECO:0007669"/>
    <property type="project" value="TreeGrafter"/>
</dbReference>
<evidence type="ECO:0000256" key="3">
    <source>
        <dbReference type="ARBA" id="ARBA00022553"/>
    </source>
</evidence>
<comment type="caution">
    <text evidence="5">The sequence shown here is derived from an EMBL/GenBank/DDBJ whole genome shotgun (WGS) entry which is preliminary data.</text>
</comment>
<dbReference type="NCBIfam" id="TIGR01733">
    <property type="entry name" value="AA-adenyl-dom"/>
    <property type="match status" value="2"/>
</dbReference>